<evidence type="ECO:0000256" key="11">
    <source>
        <dbReference type="ARBA" id="ARBA00041066"/>
    </source>
</evidence>
<dbReference type="Proteomes" id="UP000092444">
    <property type="component" value="Unassembled WGS sequence"/>
</dbReference>
<dbReference type="FunFam" id="3.40.640.10:FF:000049">
    <property type="entry name" value="serine palmitoyltransferase 1 isoform X1"/>
    <property type="match status" value="1"/>
</dbReference>
<dbReference type="SUPFAM" id="SSF53383">
    <property type="entry name" value="PLP-dependent transferases"/>
    <property type="match status" value="1"/>
</dbReference>
<dbReference type="InterPro" id="IPR015421">
    <property type="entry name" value="PyrdxlP-dep_Trfase_major"/>
</dbReference>
<accession>A0A1B0G7R6</accession>
<evidence type="ECO:0000313" key="17">
    <source>
        <dbReference type="Proteomes" id="UP000092444"/>
    </source>
</evidence>
<dbReference type="PhylomeDB" id="A0A1B0G7R6"/>
<dbReference type="EnsemblMetazoa" id="GMOY009356-RA">
    <property type="protein sequence ID" value="GMOY009356-PA"/>
    <property type="gene ID" value="GMOY009356"/>
</dbReference>
<evidence type="ECO:0000259" key="15">
    <source>
        <dbReference type="Pfam" id="PF00155"/>
    </source>
</evidence>
<evidence type="ECO:0000256" key="3">
    <source>
        <dbReference type="ARBA" id="ARBA00004991"/>
    </source>
</evidence>
<keyword evidence="14" id="KW-1133">Transmembrane helix</keyword>
<keyword evidence="10" id="KW-0012">Acyltransferase</keyword>
<sequence>MVAIPYLFNEIERIFRNTPLYAITLEAFLLLSVIWLLLYKRNGRKHFTKEEEEELIANYEPEPLVPHTDPNHPLLHVRLVQSKVGKRVVVNGYDCLNLASHNYLGLLEDEEILEDACKSLRKYGVGSCGPRGFYGTMDVHLDLEDRLAKFMRMEEAVVYSYGFSTVASAIPAYSKRGDIIFRNIKHKPVFFLRDAAVNFAIQKGLDASRSTIYFYKHNDMADLERLLMQQEQKDRKNPNKAAKTRRFLVAEGIYMNTGQLCPLRELVQLRAKYKLRLFLDESISFGVLGKTGRGIAEHFNVDLVEVDLISAGMEWAMGSIGGFCVGSHFIVEHQRLSGVGYCFSASLPPMLAQAAISALNRFEKDPQIFAELQETSRLLHQIFSNFSKLTIGGHPLSPVKHLYLNVTWEQVNEEHKKLMEISDKCIARGIAVIEACYLYNIEKQPVRPSLRVTANRLLTLADINDAFEIIEDVTKELLN</sequence>
<evidence type="ECO:0000256" key="9">
    <source>
        <dbReference type="ARBA" id="ARBA00023098"/>
    </source>
</evidence>
<feature type="transmembrane region" description="Helical" evidence="14">
    <location>
        <begin position="20"/>
        <end position="39"/>
    </location>
</feature>
<keyword evidence="17" id="KW-1185">Reference proteome</keyword>
<dbReference type="EC" id="2.3.1.50" evidence="5"/>
<feature type="transmembrane region" description="Helical" evidence="14">
    <location>
        <begin position="156"/>
        <end position="174"/>
    </location>
</feature>
<dbReference type="InterPro" id="IPR004839">
    <property type="entry name" value="Aminotransferase_I/II_large"/>
</dbReference>
<evidence type="ECO:0000256" key="7">
    <source>
        <dbReference type="ARBA" id="ARBA00022898"/>
    </source>
</evidence>
<evidence type="ECO:0000256" key="14">
    <source>
        <dbReference type="SAM" id="Phobius"/>
    </source>
</evidence>
<name>A0A1B0G7R6_GLOMM</name>
<dbReference type="GO" id="GO:0005783">
    <property type="term" value="C:endoplasmic reticulum"/>
    <property type="evidence" value="ECO:0007669"/>
    <property type="project" value="TreeGrafter"/>
</dbReference>
<evidence type="ECO:0000256" key="5">
    <source>
        <dbReference type="ARBA" id="ARBA00013220"/>
    </source>
</evidence>
<dbReference type="Gene3D" id="3.40.640.10">
    <property type="entry name" value="Type I PLP-dependent aspartate aminotransferase-like (Major domain)"/>
    <property type="match status" value="1"/>
</dbReference>
<organism evidence="16 17">
    <name type="scientific">Glossina morsitans morsitans</name>
    <name type="common">Savannah tsetse fly</name>
    <dbReference type="NCBI Taxonomy" id="37546"/>
    <lineage>
        <taxon>Eukaryota</taxon>
        <taxon>Metazoa</taxon>
        <taxon>Ecdysozoa</taxon>
        <taxon>Arthropoda</taxon>
        <taxon>Hexapoda</taxon>
        <taxon>Insecta</taxon>
        <taxon>Pterygota</taxon>
        <taxon>Neoptera</taxon>
        <taxon>Endopterygota</taxon>
        <taxon>Diptera</taxon>
        <taxon>Brachycera</taxon>
        <taxon>Muscomorpha</taxon>
        <taxon>Hippoboscoidea</taxon>
        <taxon>Glossinidae</taxon>
        <taxon>Glossina</taxon>
    </lineage>
</organism>
<dbReference type="AlphaFoldDB" id="A0A1B0G7R6"/>
<dbReference type="GO" id="GO:0030170">
    <property type="term" value="F:pyridoxal phosphate binding"/>
    <property type="evidence" value="ECO:0007669"/>
    <property type="project" value="InterPro"/>
</dbReference>
<dbReference type="PANTHER" id="PTHR13693:SF2">
    <property type="entry name" value="SERINE PALMITOYLTRANSFERASE 1"/>
    <property type="match status" value="1"/>
</dbReference>
<dbReference type="InterPro" id="IPR015424">
    <property type="entry name" value="PyrdxlP-dep_Trfase"/>
</dbReference>
<protein>
    <recommendedName>
        <fullName evidence="11">Serine palmitoyltransferase 1</fullName>
        <ecNumber evidence="5">2.3.1.50</ecNumber>
    </recommendedName>
    <alternativeName>
        <fullName evidence="12">Long chain base biosynthesis protein 1</fullName>
    </alternativeName>
    <alternativeName>
        <fullName evidence="13">Serine-palmitoyl-CoA transferase 1</fullName>
    </alternativeName>
</protein>
<dbReference type="Pfam" id="PF00155">
    <property type="entry name" value="Aminotran_1_2"/>
    <property type="match status" value="1"/>
</dbReference>
<dbReference type="STRING" id="37546.A0A1B0G7R6"/>
<dbReference type="GO" id="GO:0046512">
    <property type="term" value="P:sphingosine biosynthetic process"/>
    <property type="evidence" value="ECO:0007669"/>
    <property type="project" value="TreeGrafter"/>
</dbReference>
<keyword evidence="6" id="KW-0808">Transferase</keyword>
<dbReference type="GO" id="GO:0046513">
    <property type="term" value="P:ceramide biosynthetic process"/>
    <property type="evidence" value="ECO:0007669"/>
    <property type="project" value="TreeGrafter"/>
</dbReference>
<feature type="domain" description="Aminotransferase class I/classII large" evidence="15">
    <location>
        <begin position="94"/>
        <end position="454"/>
    </location>
</feature>
<comment type="cofactor">
    <cofactor evidence="1">
        <name>pyridoxal 5'-phosphate</name>
        <dbReference type="ChEBI" id="CHEBI:597326"/>
    </cofactor>
</comment>
<keyword evidence="7" id="KW-0663">Pyridoxal phosphate</keyword>
<keyword evidence="14" id="KW-0472">Membrane</keyword>
<dbReference type="InterPro" id="IPR050087">
    <property type="entry name" value="AON_synthase_class-II"/>
</dbReference>
<proteinExistence type="inferred from homology"/>
<evidence type="ECO:0000256" key="13">
    <source>
        <dbReference type="ARBA" id="ARBA00042649"/>
    </source>
</evidence>
<comment type="similarity">
    <text evidence="4">Belongs to the class-II pyridoxal-phosphate-dependent aminotransferase family.</text>
</comment>
<comment type="pathway">
    <text evidence="2">Lipid metabolism; sphingolipid metabolism.</text>
</comment>
<evidence type="ECO:0000256" key="12">
    <source>
        <dbReference type="ARBA" id="ARBA00041765"/>
    </source>
</evidence>
<keyword evidence="8" id="KW-0746">Sphingolipid metabolism</keyword>
<dbReference type="EMBL" id="CCAG010016893">
    <property type="status" value="NOT_ANNOTATED_CDS"/>
    <property type="molecule type" value="Genomic_DNA"/>
</dbReference>
<evidence type="ECO:0000256" key="10">
    <source>
        <dbReference type="ARBA" id="ARBA00023315"/>
    </source>
</evidence>
<evidence type="ECO:0000256" key="2">
    <source>
        <dbReference type="ARBA" id="ARBA00004760"/>
    </source>
</evidence>
<dbReference type="GO" id="GO:0004758">
    <property type="term" value="F:serine C-palmitoyltransferase activity"/>
    <property type="evidence" value="ECO:0007669"/>
    <property type="project" value="UniProtKB-EC"/>
</dbReference>
<evidence type="ECO:0000256" key="1">
    <source>
        <dbReference type="ARBA" id="ARBA00001933"/>
    </source>
</evidence>
<evidence type="ECO:0000256" key="4">
    <source>
        <dbReference type="ARBA" id="ARBA00008392"/>
    </source>
</evidence>
<evidence type="ECO:0000313" key="16">
    <source>
        <dbReference type="EnsemblMetazoa" id="GMOY009356-PA"/>
    </source>
</evidence>
<dbReference type="InterPro" id="IPR015422">
    <property type="entry name" value="PyrdxlP-dep_Trfase_small"/>
</dbReference>
<reference evidence="16" key="1">
    <citation type="submission" date="2020-05" db="UniProtKB">
        <authorList>
            <consortium name="EnsemblMetazoa"/>
        </authorList>
    </citation>
    <scope>IDENTIFICATION</scope>
    <source>
        <strain evidence="16">Yale</strain>
    </source>
</reference>
<dbReference type="PANTHER" id="PTHR13693">
    <property type="entry name" value="CLASS II AMINOTRANSFERASE/8-AMINO-7-OXONONANOATE SYNTHASE"/>
    <property type="match status" value="1"/>
</dbReference>
<keyword evidence="14" id="KW-0812">Transmembrane</keyword>
<dbReference type="Gene3D" id="3.90.1150.10">
    <property type="entry name" value="Aspartate Aminotransferase, domain 1"/>
    <property type="match status" value="1"/>
</dbReference>
<evidence type="ECO:0000256" key="6">
    <source>
        <dbReference type="ARBA" id="ARBA00022679"/>
    </source>
</evidence>
<dbReference type="GO" id="GO:0016020">
    <property type="term" value="C:membrane"/>
    <property type="evidence" value="ECO:0007669"/>
    <property type="project" value="GOC"/>
</dbReference>
<keyword evidence="9" id="KW-0443">Lipid metabolism</keyword>
<comment type="pathway">
    <text evidence="3">Sphingolipid metabolism.</text>
</comment>
<dbReference type="VEuPathDB" id="VectorBase:GMOY009356"/>
<evidence type="ECO:0000256" key="8">
    <source>
        <dbReference type="ARBA" id="ARBA00022919"/>
    </source>
</evidence>